<evidence type="ECO:0000256" key="5">
    <source>
        <dbReference type="ARBA" id="ARBA00022691"/>
    </source>
</evidence>
<keyword evidence="7" id="KW-0687">Ribonucleoprotein</keyword>
<feature type="binding site" evidence="6">
    <location>
        <position position="140"/>
    </location>
    <ligand>
        <name>S-adenosyl-L-methionine</name>
        <dbReference type="ChEBI" id="CHEBI:59789"/>
    </ligand>
</feature>
<reference evidence="7 8" key="1">
    <citation type="submission" date="2021-03" db="EMBL/GenBank/DDBJ databases">
        <authorList>
            <person name="So Y."/>
        </authorList>
    </citation>
    <scope>NUCLEOTIDE SEQUENCE [LARGE SCALE GENOMIC DNA]</scope>
    <source>
        <strain evidence="7 8">SSH11</strain>
    </source>
</reference>
<evidence type="ECO:0000256" key="6">
    <source>
        <dbReference type="HAMAP-Rule" id="MF_00735"/>
    </source>
</evidence>
<dbReference type="GO" id="GO:0005840">
    <property type="term" value="C:ribosome"/>
    <property type="evidence" value="ECO:0007669"/>
    <property type="project" value="UniProtKB-KW"/>
</dbReference>
<comment type="similarity">
    <text evidence="1 6">Belongs to the methyltransferase superfamily. PrmA family.</text>
</comment>
<comment type="catalytic activity">
    <reaction evidence="6">
        <text>L-lysyl-[protein] + 3 S-adenosyl-L-methionine = N(6),N(6),N(6)-trimethyl-L-lysyl-[protein] + 3 S-adenosyl-L-homocysteine + 3 H(+)</text>
        <dbReference type="Rhea" id="RHEA:54192"/>
        <dbReference type="Rhea" id="RHEA-COMP:9752"/>
        <dbReference type="Rhea" id="RHEA-COMP:13826"/>
        <dbReference type="ChEBI" id="CHEBI:15378"/>
        <dbReference type="ChEBI" id="CHEBI:29969"/>
        <dbReference type="ChEBI" id="CHEBI:57856"/>
        <dbReference type="ChEBI" id="CHEBI:59789"/>
        <dbReference type="ChEBI" id="CHEBI:61961"/>
    </reaction>
</comment>
<dbReference type="RefSeq" id="WP_209379800.1">
    <property type="nucleotide sequence ID" value="NZ_JAGIZB010000010.1"/>
</dbReference>
<protein>
    <recommendedName>
        <fullName evidence="6">Ribosomal protein L11 methyltransferase</fullName>
        <shortName evidence="6">L11 Mtase</shortName>
        <ecNumber evidence="6">2.1.1.-</ecNumber>
    </recommendedName>
</protein>
<dbReference type="GO" id="GO:0032259">
    <property type="term" value="P:methylation"/>
    <property type="evidence" value="ECO:0007669"/>
    <property type="project" value="UniProtKB-KW"/>
</dbReference>
<gene>
    <name evidence="6" type="primary">prmA</name>
    <name evidence="7" type="ORF">J8J14_12305</name>
</gene>
<evidence type="ECO:0000256" key="3">
    <source>
        <dbReference type="ARBA" id="ARBA00022603"/>
    </source>
</evidence>
<comment type="caution">
    <text evidence="7">The sequence shown here is derived from an EMBL/GenBank/DDBJ whole genome shotgun (WGS) entry which is preliminary data.</text>
</comment>
<dbReference type="Pfam" id="PF06325">
    <property type="entry name" value="PrmA"/>
    <property type="match status" value="1"/>
</dbReference>
<proteinExistence type="inferred from homology"/>
<dbReference type="EMBL" id="JAGIZB010000010">
    <property type="protein sequence ID" value="MBP0445559.1"/>
    <property type="molecule type" value="Genomic_DNA"/>
</dbReference>
<dbReference type="InterPro" id="IPR004498">
    <property type="entry name" value="Ribosomal_PrmA_MeTrfase"/>
</dbReference>
<comment type="subcellular location">
    <subcellularLocation>
        <location evidence="6">Cytoplasm</location>
    </subcellularLocation>
</comment>
<keyword evidence="2 6" id="KW-0963">Cytoplasm</keyword>
<keyword evidence="4 6" id="KW-0808">Transferase</keyword>
<dbReference type="PANTHER" id="PTHR43648">
    <property type="entry name" value="ELECTRON TRANSFER FLAVOPROTEIN BETA SUBUNIT LYSINE METHYLTRANSFERASE"/>
    <property type="match status" value="1"/>
</dbReference>
<accession>A0ABS4AEX5</accession>
<dbReference type="EC" id="2.1.1.-" evidence="6"/>
<keyword evidence="8" id="KW-1185">Reference proteome</keyword>
<evidence type="ECO:0000313" key="8">
    <source>
        <dbReference type="Proteomes" id="UP000681594"/>
    </source>
</evidence>
<evidence type="ECO:0000256" key="2">
    <source>
        <dbReference type="ARBA" id="ARBA00022490"/>
    </source>
</evidence>
<feature type="binding site" evidence="6">
    <location>
        <position position="168"/>
    </location>
    <ligand>
        <name>S-adenosyl-L-methionine</name>
        <dbReference type="ChEBI" id="CHEBI:59789"/>
    </ligand>
</feature>
<evidence type="ECO:0000313" key="7">
    <source>
        <dbReference type="EMBL" id="MBP0445559.1"/>
    </source>
</evidence>
<name>A0ABS4AEX5_9PROT</name>
<dbReference type="SUPFAM" id="SSF53335">
    <property type="entry name" value="S-adenosyl-L-methionine-dependent methyltransferases"/>
    <property type="match status" value="1"/>
</dbReference>
<dbReference type="Gene3D" id="3.40.50.150">
    <property type="entry name" value="Vaccinia Virus protein VP39"/>
    <property type="match status" value="1"/>
</dbReference>
<dbReference type="CDD" id="cd02440">
    <property type="entry name" value="AdoMet_MTases"/>
    <property type="match status" value="1"/>
</dbReference>
<dbReference type="HAMAP" id="MF_00735">
    <property type="entry name" value="Methyltr_PrmA"/>
    <property type="match status" value="1"/>
</dbReference>
<keyword evidence="5 6" id="KW-0949">S-adenosyl-L-methionine</keyword>
<comment type="function">
    <text evidence="6">Methylates ribosomal protein L11.</text>
</comment>
<dbReference type="PANTHER" id="PTHR43648:SF1">
    <property type="entry name" value="ELECTRON TRANSFER FLAVOPROTEIN BETA SUBUNIT LYSINE METHYLTRANSFERASE"/>
    <property type="match status" value="1"/>
</dbReference>
<feature type="binding site" evidence="6">
    <location>
        <position position="190"/>
    </location>
    <ligand>
        <name>S-adenosyl-L-methionine</name>
        <dbReference type="ChEBI" id="CHEBI:59789"/>
    </ligand>
</feature>
<dbReference type="InterPro" id="IPR050078">
    <property type="entry name" value="Ribosomal_L11_MeTrfase_PrmA"/>
</dbReference>
<keyword evidence="7" id="KW-0689">Ribosomal protein</keyword>
<dbReference type="GO" id="GO:0008168">
    <property type="term" value="F:methyltransferase activity"/>
    <property type="evidence" value="ECO:0007669"/>
    <property type="project" value="UniProtKB-KW"/>
</dbReference>
<dbReference type="InterPro" id="IPR029063">
    <property type="entry name" value="SAM-dependent_MTases_sf"/>
</dbReference>
<evidence type="ECO:0000256" key="4">
    <source>
        <dbReference type="ARBA" id="ARBA00022679"/>
    </source>
</evidence>
<keyword evidence="3 6" id="KW-0489">Methyltransferase</keyword>
<dbReference type="Proteomes" id="UP000681594">
    <property type="component" value="Unassembled WGS sequence"/>
</dbReference>
<organism evidence="7 8">
    <name type="scientific">Pararoseomonas baculiformis</name>
    <dbReference type="NCBI Taxonomy" id="2820812"/>
    <lineage>
        <taxon>Bacteria</taxon>
        <taxon>Pseudomonadati</taxon>
        <taxon>Pseudomonadota</taxon>
        <taxon>Alphaproteobacteria</taxon>
        <taxon>Acetobacterales</taxon>
        <taxon>Acetobacteraceae</taxon>
        <taxon>Pararoseomonas</taxon>
    </lineage>
</organism>
<sequence length="307" mass="33297">MSRRHAQNLETVWLDSLPEEAVPAVEAALQRVCRSVALFLDEPTDTWRVEGVREEGAKEDDLTAALALASLMTGLDLQPQRQPVESEGWLARTAQAFPEQEIGGRVLIRPTHLPDRRVHGRTVLKLDAGLAFGSGEHASTRGCLIAFEGVSRRMRPLPKDQLRLLDLGAGSGILAMAAAKALHRRVLATDIEPWSVRVAEQNAAMNGLKPLLRAVLADGWKAPVVARGSYDLVFANILARPLCAMAQDLARHLRPGGTAILAGLLGTQANMVMAAHRRGGLRLERRLNFGPWTTLVLRKPGKAPSAA</sequence>
<feature type="binding site" evidence="6">
    <location>
        <position position="236"/>
    </location>
    <ligand>
        <name>S-adenosyl-L-methionine</name>
        <dbReference type="ChEBI" id="CHEBI:59789"/>
    </ligand>
</feature>
<evidence type="ECO:0000256" key="1">
    <source>
        <dbReference type="ARBA" id="ARBA00009741"/>
    </source>
</evidence>